<keyword evidence="6 9" id="KW-1133">Transmembrane helix</keyword>
<gene>
    <name evidence="9" type="primary">tagU</name>
    <name evidence="11" type="ORF">SD77_4294</name>
</gene>
<evidence type="ECO:0000313" key="11">
    <source>
        <dbReference type="EMBL" id="KIL78614.1"/>
    </source>
</evidence>
<accession>A0ABR5AV77</accession>
<feature type="domain" description="Cell envelope-related transcriptional attenuator" evidence="10">
    <location>
        <begin position="85"/>
        <end position="227"/>
    </location>
</feature>
<keyword evidence="2 9" id="KW-1003">Cell membrane</keyword>
<sequence length="309" mass="35133">MQRSRTRQKRKKRKFLSIILLILLVIGAIFAFRLYSSFNNALDNIVNKSALEKSDKRKKEVSLENKEAFTVLLLGVDEREGDKGRSDTMLLMSVNGKENSVEMLSIPRDTRVNIAGKNKKDKINHAYAFGGVDMSAKTVEEFLDIPVDYYVEMNMDGFKDLVDAVGGVTVDNPFAFSYGGQSFKQGTIHLNGEEALQYTRMRKEDPKGDFGRQARQRQVIEGILDKGASMQSLWKYNDILGALKSNMQTNVSVDEMMDIQKHYAGARNNMKQEQIEGTGQKIDGVYYYLVPDEERDRVSSIFKDHLNLQ</sequence>
<dbReference type="EMBL" id="JXLP01000009">
    <property type="protein sequence ID" value="KIL78614.1"/>
    <property type="molecule type" value="Genomic_DNA"/>
</dbReference>
<keyword evidence="5 9" id="KW-0735">Signal-anchor</keyword>
<dbReference type="InterPro" id="IPR023734">
    <property type="entry name" value="TagU"/>
</dbReference>
<proteinExistence type="inferred from homology"/>
<dbReference type="Pfam" id="PF03816">
    <property type="entry name" value="LytR_cpsA_psr"/>
    <property type="match status" value="1"/>
</dbReference>
<keyword evidence="8 9" id="KW-0961">Cell wall biogenesis/degradation</keyword>
<dbReference type="PANTHER" id="PTHR33392">
    <property type="entry name" value="POLYISOPRENYL-TEICHOIC ACID--PEPTIDOGLYCAN TEICHOIC ACID TRANSFERASE TAGU"/>
    <property type="match status" value="1"/>
</dbReference>
<evidence type="ECO:0000256" key="2">
    <source>
        <dbReference type="ARBA" id="ARBA00022475"/>
    </source>
</evidence>
<evidence type="ECO:0000256" key="5">
    <source>
        <dbReference type="ARBA" id="ARBA00022968"/>
    </source>
</evidence>
<name>A0ABR5AV77_BACBA</name>
<evidence type="ECO:0000313" key="12">
    <source>
        <dbReference type="Proteomes" id="UP000031982"/>
    </source>
</evidence>
<evidence type="ECO:0000259" key="10">
    <source>
        <dbReference type="Pfam" id="PF03816"/>
    </source>
</evidence>
<comment type="similarity">
    <text evidence="1 9">Belongs to the LytR/CpsA/Psr (LCP) family.</text>
</comment>
<organism evidence="11 12">
    <name type="scientific">Bacillus badius</name>
    <dbReference type="NCBI Taxonomy" id="1455"/>
    <lineage>
        <taxon>Bacteria</taxon>
        <taxon>Bacillati</taxon>
        <taxon>Bacillota</taxon>
        <taxon>Bacilli</taxon>
        <taxon>Bacillales</taxon>
        <taxon>Bacillaceae</taxon>
        <taxon>Pseudobacillus</taxon>
    </lineage>
</organism>
<dbReference type="InterPro" id="IPR004474">
    <property type="entry name" value="LytR_CpsA_psr"/>
</dbReference>
<dbReference type="Proteomes" id="UP000031982">
    <property type="component" value="Unassembled WGS sequence"/>
</dbReference>
<comment type="pathway">
    <text evidence="9">Cell wall biogenesis.</text>
</comment>
<dbReference type="PANTHER" id="PTHR33392:SF6">
    <property type="entry name" value="POLYISOPRENYL-TEICHOIC ACID--PEPTIDOGLYCAN TEICHOIC ACID TRANSFERASE TAGU"/>
    <property type="match status" value="1"/>
</dbReference>
<evidence type="ECO:0000256" key="9">
    <source>
        <dbReference type="HAMAP-Rule" id="MF_01140"/>
    </source>
</evidence>
<evidence type="ECO:0000256" key="3">
    <source>
        <dbReference type="ARBA" id="ARBA00022679"/>
    </source>
</evidence>
<keyword evidence="12" id="KW-1185">Reference proteome</keyword>
<keyword evidence="7 9" id="KW-0472">Membrane</keyword>
<comment type="function">
    <text evidence="9">May catalyze the final step in cell wall teichoic acid biosynthesis, the transfer of the anionic cell wall polymers (APs) from their lipid-linked precursor to the cell wall peptidoglycan (PG).</text>
</comment>
<protein>
    <recommendedName>
        <fullName evidence="9">Polyisoprenyl-teichoic acid--peptidoglycan teichoic acid transferase TagU</fullName>
        <ecNumber evidence="9">2.7.8.-</ecNumber>
    </recommendedName>
</protein>
<comment type="caution">
    <text evidence="11">The sequence shown here is derived from an EMBL/GenBank/DDBJ whole genome shotgun (WGS) entry which is preliminary data.</text>
</comment>
<evidence type="ECO:0000256" key="4">
    <source>
        <dbReference type="ARBA" id="ARBA00022692"/>
    </source>
</evidence>
<feature type="topological domain" description="Cytoplasmic" evidence="9">
    <location>
        <begin position="1"/>
        <end position="11"/>
    </location>
</feature>
<evidence type="ECO:0000256" key="8">
    <source>
        <dbReference type="ARBA" id="ARBA00023316"/>
    </source>
</evidence>
<keyword evidence="4 9" id="KW-0812">Transmembrane</keyword>
<evidence type="ECO:0000256" key="1">
    <source>
        <dbReference type="ARBA" id="ARBA00006068"/>
    </source>
</evidence>
<dbReference type="InterPro" id="IPR050922">
    <property type="entry name" value="LytR/CpsA/Psr_CW_biosynth"/>
</dbReference>
<dbReference type="HAMAP" id="MF_01140">
    <property type="entry name" value="TagU_transferase"/>
    <property type="match status" value="1"/>
</dbReference>
<comment type="subcellular location">
    <subcellularLocation>
        <location evidence="9">Cell membrane</location>
        <topology evidence="9">Single-pass type II membrane protein</topology>
    </subcellularLocation>
</comment>
<dbReference type="Gene3D" id="3.40.630.190">
    <property type="entry name" value="LCP protein"/>
    <property type="match status" value="1"/>
</dbReference>
<evidence type="ECO:0000256" key="6">
    <source>
        <dbReference type="ARBA" id="ARBA00022989"/>
    </source>
</evidence>
<feature type="topological domain" description="Extracellular" evidence="9">
    <location>
        <begin position="33"/>
        <end position="309"/>
    </location>
</feature>
<dbReference type="RefSeq" id="WP_041095303.1">
    <property type="nucleotide sequence ID" value="NZ_JARTHD010000011.1"/>
</dbReference>
<dbReference type="NCBIfam" id="TIGR00350">
    <property type="entry name" value="lytR_cpsA_psr"/>
    <property type="match status" value="1"/>
</dbReference>
<reference evidence="11 12" key="1">
    <citation type="submission" date="2015-01" db="EMBL/GenBank/DDBJ databases">
        <title>Genome Assembly of Bacillus badius MTCC 1458.</title>
        <authorList>
            <person name="Verma A."/>
            <person name="Khatri I."/>
            <person name="Mual P."/>
            <person name="Subramanian S."/>
            <person name="Krishnamurthi S."/>
        </authorList>
    </citation>
    <scope>NUCLEOTIDE SEQUENCE [LARGE SCALE GENOMIC DNA]</scope>
    <source>
        <strain evidence="11 12">MTCC 1458</strain>
    </source>
</reference>
<keyword evidence="3 9" id="KW-0808">Transferase</keyword>
<dbReference type="EC" id="2.7.8.-" evidence="9"/>
<evidence type="ECO:0000256" key="7">
    <source>
        <dbReference type="ARBA" id="ARBA00023136"/>
    </source>
</evidence>